<evidence type="ECO:0000313" key="4">
    <source>
        <dbReference type="Proteomes" id="UP001529510"/>
    </source>
</evidence>
<sequence length="70" mass="8225">ADSVWMEMDDEEDMPTADELDTWIEDVMAGRINPHDETDYSHDDDDDEEDDDDDDHDDDNEDNNDDEDDE</sequence>
<dbReference type="Pfam" id="PF01216">
    <property type="entry name" value="Calsequestrin"/>
    <property type="match status" value="1"/>
</dbReference>
<dbReference type="EMBL" id="JAMKFB020000007">
    <property type="protein sequence ID" value="KAL0187582.1"/>
    <property type="molecule type" value="Genomic_DNA"/>
</dbReference>
<evidence type="ECO:0000256" key="1">
    <source>
        <dbReference type="RuleBase" id="RU000648"/>
    </source>
</evidence>
<evidence type="ECO:0000256" key="2">
    <source>
        <dbReference type="SAM" id="MobiDB-lite"/>
    </source>
</evidence>
<gene>
    <name evidence="3" type="ORF">M9458_014681</name>
</gene>
<comment type="caution">
    <text evidence="3">The sequence shown here is derived from an EMBL/GenBank/DDBJ whole genome shotgun (WGS) entry which is preliminary data.</text>
</comment>
<organism evidence="3 4">
    <name type="scientific">Cirrhinus mrigala</name>
    <name type="common">Mrigala</name>
    <dbReference type="NCBI Taxonomy" id="683832"/>
    <lineage>
        <taxon>Eukaryota</taxon>
        <taxon>Metazoa</taxon>
        <taxon>Chordata</taxon>
        <taxon>Craniata</taxon>
        <taxon>Vertebrata</taxon>
        <taxon>Euteleostomi</taxon>
        <taxon>Actinopterygii</taxon>
        <taxon>Neopterygii</taxon>
        <taxon>Teleostei</taxon>
        <taxon>Ostariophysi</taxon>
        <taxon>Cypriniformes</taxon>
        <taxon>Cyprinidae</taxon>
        <taxon>Labeoninae</taxon>
        <taxon>Labeonini</taxon>
        <taxon>Cirrhinus</taxon>
    </lineage>
</organism>
<name>A0ABD0QMW6_CIRMR</name>
<comment type="similarity">
    <text evidence="1">Belongs to the calsequestrin family.</text>
</comment>
<accession>A0ABD0QMW6</accession>
<keyword evidence="1" id="KW-0106">Calcium</keyword>
<dbReference type="AlphaFoldDB" id="A0ABD0QMW6"/>
<reference evidence="3 4" key="1">
    <citation type="submission" date="2024-05" db="EMBL/GenBank/DDBJ databases">
        <title>Genome sequencing and assembly of Indian major carp, Cirrhinus mrigala (Hamilton, 1822).</title>
        <authorList>
            <person name="Mohindra V."/>
            <person name="Chowdhury L.M."/>
            <person name="Lal K."/>
            <person name="Jena J.K."/>
        </authorList>
    </citation>
    <scope>NUCLEOTIDE SEQUENCE [LARGE SCALE GENOMIC DNA]</scope>
    <source>
        <strain evidence="3">CM1030</strain>
        <tissue evidence="3">Blood</tissue>
    </source>
</reference>
<protein>
    <recommendedName>
        <fullName evidence="1">Calsequestrin</fullName>
    </recommendedName>
</protein>
<dbReference type="InterPro" id="IPR001393">
    <property type="entry name" value="Calsequestrin"/>
</dbReference>
<feature type="non-terminal residue" evidence="3">
    <location>
        <position position="1"/>
    </location>
</feature>
<feature type="region of interest" description="Disordered" evidence="2">
    <location>
        <begin position="26"/>
        <end position="70"/>
    </location>
</feature>
<evidence type="ECO:0000313" key="3">
    <source>
        <dbReference type="EMBL" id="KAL0187582.1"/>
    </source>
</evidence>
<dbReference type="Gene3D" id="3.40.30.10">
    <property type="entry name" value="Glutaredoxin"/>
    <property type="match status" value="1"/>
</dbReference>
<comment type="function">
    <text evidence="1">Calsequestrin is a high-capacity, moderate affinity, calcium-binding protein and thus acts as an internal calcium store in muscle.</text>
</comment>
<dbReference type="Proteomes" id="UP001529510">
    <property type="component" value="Unassembled WGS sequence"/>
</dbReference>
<proteinExistence type="inferred from homology"/>
<feature type="compositionally biased region" description="Acidic residues" evidence="2">
    <location>
        <begin position="42"/>
        <end position="70"/>
    </location>
</feature>
<keyword evidence="4" id="KW-1185">Reference proteome</keyword>